<reference evidence="1 2" key="1">
    <citation type="submission" date="2019-06" db="EMBL/GenBank/DDBJ databases">
        <title>Whole genome shotgun sequence of Komagataeibacter hansenii NBRC 14820.</title>
        <authorList>
            <person name="Hosoyama A."/>
            <person name="Uohara A."/>
            <person name="Ohji S."/>
            <person name="Ichikawa N."/>
        </authorList>
    </citation>
    <scope>NUCLEOTIDE SEQUENCE [LARGE SCALE GENOMIC DNA]</scope>
    <source>
        <strain evidence="1 2">NBRC 14820</strain>
    </source>
</reference>
<proteinExistence type="predicted"/>
<gene>
    <name evidence="1" type="ORF">GHA01_31940</name>
</gene>
<dbReference type="RefSeq" id="WP_307723150.1">
    <property type="nucleotide sequence ID" value="NZ_BJNN01000229.1"/>
</dbReference>
<protein>
    <submittedName>
        <fullName evidence="1">Uncharacterized protein</fullName>
    </submittedName>
</protein>
<accession>A0ABQ0SJY2</accession>
<evidence type="ECO:0000313" key="2">
    <source>
        <dbReference type="Proteomes" id="UP000319478"/>
    </source>
</evidence>
<keyword evidence="2" id="KW-1185">Reference proteome</keyword>
<sequence length="40" mass="4760">MDRGVFLVRGELPDRRQIAAQDDRQFAVGRLERDMRRVCQ</sequence>
<organism evidence="1 2">
    <name type="scientific">Novacetimonas hansenii</name>
    <name type="common">Komagataeibacter hansenii</name>
    <dbReference type="NCBI Taxonomy" id="436"/>
    <lineage>
        <taxon>Bacteria</taxon>
        <taxon>Pseudomonadati</taxon>
        <taxon>Pseudomonadota</taxon>
        <taxon>Alphaproteobacteria</taxon>
        <taxon>Acetobacterales</taxon>
        <taxon>Acetobacteraceae</taxon>
        <taxon>Novacetimonas</taxon>
    </lineage>
</organism>
<evidence type="ECO:0000313" key="1">
    <source>
        <dbReference type="EMBL" id="GEC65345.1"/>
    </source>
</evidence>
<dbReference type="EMBL" id="BJNN01000229">
    <property type="protein sequence ID" value="GEC65345.1"/>
    <property type="molecule type" value="Genomic_DNA"/>
</dbReference>
<dbReference type="Proteomes" id="UP000319478">
    <property type="component" value="Unassembled WGS sequence"/>
</dbReference>
<name>A0ABQ0SJY2_NOVHA</name>
<comment type="caution">
    <text evidence="1">The sequence shown here is derived from an EMBL/GenBank/DDBJ whole genome shotgun (WGS) entry which is preliminary data.</text>
</comment>